<dbReference type="Gene3D" id="3.55.50.40">
    <property type="match status" value="1"/>
</dbReference>
<protein>
    <recommendedName>
        <fullName evidence="5">Prophage tail endopeptidase domain-containing protein</fullName>
    </recommendedName>
</protein>
<sequence>MQITSITGSTELLTDYKGLTRKRRVNGDRSLSFLLYETERNKHAFPLVVEESIVEQDGVKYRIKAMEERLAGKTPVKSVQASHVFFDIVEDFQYATLDKGEYSINQALSIALNNTGYTFSVIDSFGTADLENFGNDTALSLFQKILELYQAEFDLNGNEVVIRSKIGGSPDYQFRFGHNIKTLSRSVNTNNLSTYIKGYGKEVEGVTDKLSGVSMNYDSRTGTWLDVDDPYHYTKQVGATFTFSFTGTGFKFRFYGSDDGGVWEFATGDKKAKVSTWSATSGTKGAEVFRGLESKTHVVTATFKGDDPKHTPSTGKNTAKGWVAHDTAGNVKTVDLYRALEGDELYTCVAEYTSPEASKYKDENGNTKLRHAPPVYSDSITSQTKLLAELKKYLKDKPEVSITLEFVELLKGGFAVASPGLGDTVPTIYEPLNIDLDLRVLEIEDYPETTQSPKVTLSNLKKSFADVQFDRAKAILDKIWDENSGKIRNNVYTEAVKKATEALNNSMTELEYPVGMGIIARDPNDASRFTIFRSGGIGITTNGGETYDNAITPDGIVTNLLTAGQIKTNNIQIIGEDDLFYWDGNYLIAIDAADPNKWVRLNSDGLYAKKGTLTVERKDGYKAIIDGTLNYDLDIQGAEPAFTSGSVDIYRLGYGQWWGTMLTTSADCQYYSYEHKARYLKLQVRVASEGGNTAYLTVESGGSDNTTLAVATTTETNINAPEIYNTRILTIDLGVPTGERRTFYVRIKSSDPTKKAYGHVIRKWLEG</sequence>
<comment type="caution">
    <text evidence="3">The sequence shown here is derived from an EMBL/GenBank/DDBJ whole genome shotgun (WGS) entry which is preliminary data.</text>
</comment>
<proteinExistence type="predicted"/>
<dbReference type="Pfam" id="PF18994">
    <property type="entry name" value="Prophage_tailD1"/>
    <property type="match status" value="1"/>
</dbReference>
<dbReference type="Gene3D" id="2.60.120.260">
    <property type="entry name" value="Galactose-binding domain-like"/>
    <property type="match status" value="1"/>
</dbReference>
<evidence type="ECO:0000259" key="2">
    <source>
        <dbReference type="Pfam" id="PF18994"/>
    </source>
</evidence>
<organism evidence="3 4">
    <name type="scientific">Fictibacillus aquaticus</name>
    <dbReference type="NCBI Taxonomy" id="2021314"/>
    <lineage>
        <taxon>Bacteria</taxon>
        <taxon>Bacillati</taxon>
        <taxon>Bacillota</taxon>
        <taxon>Bacilli</taxon>
        <taxon>Bacillales</taxon>
        <taxon>Fictibacillaceae</taxon>
        <taxon>Fictibacillus</taxon>
    </lineage>
</organism>
<dbReference type="OrthoDB" id="2311165at2"/>
<dbReference type="InterPro" id="IPR010572">
    <property type="entry name" value="Tail_dom"/>
</dbReference>
<keyword evidence="4" id="KW-1185">Reference proteome</keyword>
<dbReference type="EMBL" id="NOII01000002">
    <property type="protein sequence ID" value="OYD57865.1"/>
    <property type="molecule type" value="Genomic_DNA"/>
</dbReference>
<accession>A0A235FAS6</accession>
<dbReference type="InterPro" id="IPR044051">
    <property type="entry name" value="Prophage_tail_N"/>
</dbReference>
<dbReference type="RefSeq" id="WP_094251898.1">
    <property type="nucleotide sequence ID" value="NZ_JBHLXL010000001.1"/>
</dbReference>
<feature type="domain" description="Tail spike" evidence="1">
    <location>
        <begin position="99"/>
        <end position="468"/>
    </location>
</feature>
<dbReference type="Proteomes" id="UP000215059">
    <property type="component" value="Unassembled WGS sequence"/>
</dbReference>
<evidence type="ECO:0000259" key="1">
    <source>
        <dbReference type="Pfam" id="PF06605"/>
    </source>
</evidence>
<name>A0A235FAS6_9BACL</name>
<dbReference type="Gene3D" id="6.20.110.10">
    <property type="match status" value="1"/>
</dbReference>
<reference evidence="3 4" key="1">
    <citation type="submission" date="2017-07" db="EMBL/GenBank/DDBJ databases">
        <title>Fictibacillus sp. nov. GDSW-R2A3 Genome sequencing and assembly.</title>
        <authorList>
            <person name="Mayilraj S."/>
        </authorList>
    </citation>
    <scope>NUCLEOTIDE SEQUENCE [LARGE SCALE GENOMIC DNA]</scope>
    <source>
        <strain evidence="3 4">GDSW-R2A3</strain>
    </source>
</reference>
<gene>
    <name evidence="3" type="ORF">CGZ90_08155</name>
</gene>
<evidence type="ECO:0000313" key="4">
    <source>
        <dbReference type="Proteomes" id="UP000215059"/>
    </source>
</evidence>
<dbReference type="Pfam" id="PF06605">
    <property type="entry name" value="Prophage_tail"/>
    <property type="match status" value="1"/>
</dbReference>
<evidence type="ECO:0000313" key="3">
    <source>
        <dbReference type="EMBL" id="OYD57865.1"/>
    </source>
</evidence>
<evidence type="ECO:0008006" key="5">
    <source>
        <dbReference type="Google" id="ProtNLM"/>
    </source>
</evidence>
<feature type="domain" description="Prophage endopeptidase tail N-terminal" evidence="2">
    <location>
        <begin position="7"/>
        <end position="83"/>
    </location>
</feature>
<dbReference type="AlphaFoldDB" id="A0A235FAS6"/>